<dbReference type="InterPro" id="IPR050167">
    <property type="entry name" value="Ser_Thr_protein_kinase"/>
</dbReference>
<feature type="region of interest" description="Disordered" evidence="1">
    <location>
        <begin position="412"/>
        <end position="432"/>
    </location>
</feature>
<name>A0A8H6K5J8_9PEZI</name>
<dbReference type="PROSITE" id="PS50011">
    <property type="entry name" value="PROTEIN_KINASE_DOM"/>
    <property type="match status" value="1"/>
</dbReference>
<evidence type="ECO:0000313" key="4">
    <source>
        <dbReference type="Proteomes" id="UP000654918"/>
    </source>
</evidence>
<dbReference type="EMBL" id="WIGO01000179">
    <property type="protein sequence ID" value="KAF6825145.1"/>
    <property type="molecule type" value="Genomic_DNA"/>
</dbReference>
<dbReference type="Gene3D" id="1.10.510.10">
    <property type="entry name" value="Transferase(Phosphotransferase) domain 1"/>
    <property type="match status" value="1"/>
</dbReference>
<gene>
    <name evidence="3" type="ORF">CPLU01_10433</name>
</gene>
<dbReference type="InterPro" id="IPR000719">
    <property type="entry name" value="Prot_kinase_dom"/>
</dbReference>
<dbReference type="Gene3D" id="1.25.40.20">
    <property type="entry name" value="Ankyrin repeat-containing domain"/>
    <property type="match status" value="1"/>
</dbReference>
<dbReference type="InterPro" id="IPR002110">
    <property type="entry name" value="Ankyrin_rpt"/>
</dbReference>
<dbReference type="GO" id="GO:0005524">
    <property type="term" value="F:ATP binding"/>
    <property type="evidence" value="ECO:0007669"/>
    <property type="project" value="InterPro"/>
</dbReference>
<accession>A0A8H6K5J8</accession>
<dbReference type="SMART" id="SM00220">
    <property type="entry name" value="S_TKc"/>
    <property type="match status" value="1"/>
</dbReference>
<dbReference type="GO" id="GO:0005737">
    <property type="term" value="C:cytoplasm"/>
    <property type="evidence" value="ECO:0007669"/>
    <property type="project" value="TreeGrafter"/>
</dbReference>
<dbReference type="GO" id="GO:0007165">
    <property type="term" value="P:signal transduction"/>
    <property type="evidence" value="ECO:0007669"/>
    <property type="project" value="TreeGrafter"/>
</dbReference>
<keyword evidence="4" id="KW-1185">Reference proteome</keyword>
<dbReference type="Pfam" id="PF13857">
    <property type="entry name" value="Ank_5"/>
    <property type="match status" value="1"/>
</dbReference>
<evidence type="ECO:0000259" key="2">
    <source>
        <dbReference type="PROSITE" id="PS50011"/>
    </source>
</evidence>
<protein>
    <recommendedName>
        <fullName evidence="2">Protein kinase domain-containing protein</fullName>
    </recommendedName>
</protein>
<dbReference type="PANTHER" id="PTHR23257">
    <property type="entry name" value="SERINE-THREONINE PROTEIN KINASE"/>
    <property type="match status" value="1"/>
</dbReference>
<reference evidence="3" key="1">
    <citation type="journal article" date="2020" name="Phytopathology">
        <title>Genome Sequence Resources of Colletotrichum truncatum, C. plurivorum, C. musicola, and C. sojae: Four Species Pathogenic to Soybean (Glycine max).</title>
        <authorList>
            <person name="Rogerio F."/>
            <person name="Boufleur T.R."/>
            <person name="Ciampi-Guillardi M."/>
            <person name="Sukno S.A."/>
            <person name="Thon M.R."/>
            <person name="Massola Junior N.S."/>
            <person name="Baroncelli R."/>
        </authorList>
    </citation>
    <scope>NUCLEOTIDE SEQUENCE</scope>
    <source>
        <strain evidence="3">LFN00145</strain>
    </source>
</reference>
<dbReference type="Proteomes" id="UP000654918">
    <property type="component" value="Unassembled WGS sequence"/>
</dbReference>
<dbReference type="SUPFAM" id="SSF56112">
    <property type="entry name" value="Protein kinase-like (PK-like)"/>
    <property type="match status" value="1"/>
</dbReference>
<dbReference type="GO" id="GO:0004672">
    <property type="term" value="F:protein kinase activity"/>
    <property type="evidence" value="ECO:0007669"/>
    <property type="project" value="InterPro"/>
</dbReference>
<dbReference type="InterPro" id="IPR011009">
    <property type="entry name" value="Kinase-like_dom_sf"/>
</dbReference>
<dbReference type="Pfam" id="PF00069">
    <property type="entry name" value="Pkinase"/>
    <property type="match status" value="1"/>
</dbReference>
<organism evidence="3 4">
    <name type="scientific">Colletotrichum plurivorum</name>
    <dbReference type="NCBI Taxonomy" id="2175906"/>
    <lineage>
        <taxon>Eukaryota</taxon>
        <taxon>Fungi</taxon>
        <taxon>Dikarya</taxon>
        <taxon>Ascomycota</taxon>
        <taxon>Pezizomycotina</taxon>
        <taxon>Sordariomycetes</taxon>
        <taxon>Hypocreomycetidae</taxon>
        <taxon>Glomerellales</taxon>
        <taxon>Glomerellaceae</taxon>
        <taxon>Colletotrichum</taxon>
        <taxon>Colletotrichum orchidearum species complex</taxon>
    </lineage>
</organism>
<feature type="region of interest" description="Disordered" evidence="1">
    <location>
        <begin position="373"/>
        <end position="400"/>
    </location>
</feature>
<sequence>METYQGKGHTSLVTHTDIAISAPSAFGLGTFGSYTEGVVIKRPRRSILEEKTDGLISFITELRIRSHAALRSHPSIALFRGFAPQGALDNFWRNWKFVSLNFKTRLNFCMDIAEGLSALHHCGVVHGDVKPENIPVFPRKDARNSFSLRLTDFGHSVVEADDRKSLPAFTPQWSAPEVTKKTHMSFTQMKATDYYSLGLVIVSIMLGRPFYVDIEDAESFKEDGSILIKLVRLVEQEDRSKDNSDFEVGTIVRLLYKTSIVGSTTVDSTFGLGASNRCSGQAWELTICYFSGFGVPRDFDHALEWLSLARDRHVSAGQEFFKPLNEAIAVARGAHDNGDATSAEQINVDFEGEAKITALDSNIALPPLQVDDCRNGGTSGQHSTSTAGNLAESDTAQGRIPEASIEELLRKYLDEDRTNTKSDSPARPEMNDRVRDAIKTGSVDQVRDSINSHPAQIDSVDEHGNTPLLLAAEYRQVGVLRYLLSHPGVEAHAHNNSGQTALHSL</sequence>
<proteinExistence type="predicted"/>
<evidence type="ECO:0000313" key="3">
    <source>
        <dbReference type="EMBL" id="KAF6825145.1"/>
    </source>
</evidence>
<feature type="compositionally biased region" description="Polar residues" evidence="1">
    <location>
        <begin position="380"/>
        <end position="396"/>
    </location>
</feature>
<dbReference type="InterPro" id="IPR036770">
    <property type="entry name" value="Ankyrin_rpt-contain_sf"/>
</dbReference>
<dbReference type="SUPFAM" id="SSF48403">
    <property type="entry name" value="Ankyrin repeat"/>
    <property type="match status" value="1"/>
</dbReference>
<evidence type="ECO:0000256" key="1">
    <source>
        <dbReference type="SAM" id="MobiDB-lite"/>
    </source>
</evidence>
<feature type="domain" description="Protein kinase" evidence="2">
    <location>
        <begin position="20"/>
        <end position="290"/>
    </location>
</feature>
<comment type="caution">
    <text evidence="3">The sequence shown here is derived from an EMBL/GenBank/DDBJ whole genome shotgun (WGS) entry which is preliminary data.</text>
</comment>
<dbReference type="AlphaFoldDB" id="A0A8H6K5J8"/>